<dbReference type="InterPro" id="IPR027417">
    <property type="entry name" value="P-loop_NTPase"/>
</dbReference>
<evidence type="ECO:0000259" key="3">
    <source>
        <dbReference type="Pfam" id="PF00931"/>
    </source>
</evidence>
<dbReference type="InterPro" id="IPR032675">
    <property type="entry name" value="LRR_dom_sf"/>
</dbReference>
<keyword evidence="1" id="KW-0433">Leucine-rich repeat</keyword>
<accession>A0ABD1GEJ1</accession>
<dbReference type="InterPro" id="IPR002182">
    <property type="entry name" value="NB-ARC"/>
</dbReference>
<dbReference type="Proteomes" id="UP001567538">
    <property type="component" value="Unassembled WGS sequence"/>
</dbReference>
<dbReference type="PANTHER" id="PTHR23155">
    <property type="entry name" value="DISEASE RESISTANCE PROTEIN RP"/>
    <property type="match status" value="1"/>
</dbReference>
<reference evidence="4 5" key="1">
    <citation type="submission" date="2024-06" db="EMBL/GenBank/DDBJ databases">
        <title>A chromosome level genome sequence of Diviner's sage (Salvia divinorum).</title>
        <authorList>
            <person name="Ford S.A."/>
            <person name="Ro D.-K."/>
            <person name="Ness R.W."/>
            <person name="Phillips M.A."/>
        </authorList>
    </citation>
    <scope>NUCLEOTIDE SEQUENCE [LARGE SCALE GENOMIC DNA]</scope>
    <source>
        <strain evidence="4">SAF-2024a</strain>
        <tissue evidence="4">Leaf</tissue>
    </source>
</reference>
<keyword evidence="5" id="KW-1185">Reference proteome</keyword>
<dbReference type="SUPFAM" id="SSF52058">
    <property type="entry name" value="L domain-like"/>
    <property type="match status" value="1"/>
</dbReference>
<dbReference type="Gene3D" id="1.10.8.430">
    <property type="entry name" value="Helical domain of apoptotic protease-activating factors"/>
    <property type="match status" value="1"/>
</dbReference>
<feature type="compositionally biased region" description="Acidic residues" evidence="2">
    <location>
        <begin position="928"/>
        <end position="951"/>
    </location>
</feature>
<dbReference type="InterPro" id="IPR042197">
    <property type="entry name" value="Apaf_helical"/>
</dbReference>
<gene>
    <name evidence="4" type="ORF">AAHA92_26621</name>
</gene>
<feature type="domain" description="NB-ARC" evidence="3">
    <location>
        <begin position="172"/>
        <end position="327"/>
    </location>
</feature>
<dbReference type="PANTHER" id="PTHR23155:SF1152">
    <property type="entry name" value="AAA+ ATPASE DOMAIN-CONTAINING PROTEIN"/>
    <property type="match status" value="1"/>
</dbReference>
<dbReference type="PRINTS" id="PR00364">
    <property type="entry name" value="DISEASERSIST"/>
</dbReference>
<comment type="caution">
    <text evidence="4">The sequence shown here is derived from an EMBL/GenBank/DDBJ whole genome shotgun (WGS) entry which is preliminary data.</text>
</comment>
<feature type="region of interest" description="Disordered" evidence="2">
    <location>
        <begin position="928"/>
        <end position="993"/>
    </location>
</feature>
<sequence length="993" mass="113457">MTAYGAVLSLRNTINNILRCSRFSLVARSQQIIQVLYKELQPLKNILKILDRTSPSRSRKKVNALDGRIKDAIWRFEDSLESLLTQHIPSPPQTLPDIVFLDLQSLEHDADSLIETLKDIMKEYIYEVENMAEDEPISSSIGFDGTNSKMIGLSDQFLRVKTDIIQGSLGKKHVYALYGTAGVGKTTLAMQIYQDPEIQRIFDFRVWVTVGRVPQSITQILRGIIAQVQLCGITQGDEEIGDLELEEIFDCNNSLIVLDDVWEIEVWNFLLSSLPNIKYGCIKILLTARHYKCIYNKRHLITGCEEVRLLNEEESMDLLCDKVFGDESCPPQLHKPATKIAKLCEGLPLMIVTVADILSKSEHNRDPFYWIEVAERRNSVFTDAYNQISEVLLPSYDYLPQHLKMPFLFMGVFPQDYVNPVYKIKTMLTAEGLWDGRCLRRLAFYHSLVLRDFKSVNKTCGESSASEYKTCQLHSSWRHLCREEANKNKFYHVLNKLIDAPEEGLKGQRGLCLENNILFGIKEFRDSVRSSCASSTRSLLLYGPFHQYPIPIDVGFRLLREVDALTQRFYTFPKEILSLVQLKYLALTCNGELPSTISKLFNLRVLIIHPHMNIRRRGAPSYVPIQIWDMKELEHIEILGQSIVAPSHVASLTKLATLVGVNASICTLLELSRRIPNIKKLGIMMELTPYDDHNDLLICFGCIATLESVETFKVSITNPVVKHGHVLPMSLKSLELPYGLVKLHLSGTGFPWEYMDIIGCFLPNLKVLKLRSYAVHGSHWEARRLSFLSLEFLLIEESDLVQWKPGYGSFTELSYLSMKHCYKLEEIHRPESLCSSSILGKTIEIEVVDCHPLALSCATQLQLSMGVTLRVIGSSSFYEKPTKFKCERYGGKYIARMGRSSTYYGDVDSNEEDYFDGIIRVNTCEGYDVECPPDNEDTDLEDTEEEDDGEYTFDHEHTKEEDDGEYTFDHEHTKEEDDDEELVNRGEDDEVEC</sequence>
<dbReference type="Gene3D" id="3.80.10.10">
    <property type="entry name" value="Ribonuclease Inhibitor"/>
    <property type="match status" value="1"/>
</dbReference>
<evidence type="ECO:0000313" key="5">
    <source>
        <dbReference type="Proteomes" id="UP001567538"/>
    </source>
</evidence>
<organism evidence="4 5">
    <name type="scientific">Salvia divinorum</name>
    <name type="common">Maria pastora</name>
    <name type="synonym">Diviner's sage</name>
    <dbReference type="NCBI Taxonomy" id="28513"/>
    <lineage>
        <taxon>Eukaryota</taxon>
        <taxon>Viridiplantae</taxon>
        <taxon>Streptophyta</taxon>
        <taxon>Embryophyta</taxon>
        <taxon>Tracheophyta</taxon>
        <taxon>Spermatophyta</taxon>
        <taxon>Magnoliopsida</taxon>
        <taxon>eudicotyledons</taxon>
        <taxon>Gunneridae</taxon>
        <taxon>Pentapetalae</taxon>
        <taxon>asterids</taxon>
        <taxon>lamiids</taxon>
        <taxon>Lamiales</taxon>
        <taxon>Lamiaceae</taxon>
        <taxon>Nepetoideae</taxon>
        <taxon>Mentheae</taxon>
        <taxon>Salviinae</taxon>
        <taxon>Salvia</taxon>
        <taxon>Salvia subgen. Calosphace</taxon>
    </lineage>
</organism>
<proteinExistence type="predicted"/>
<protein>
    <submittedName>
        <fullName evidence="4">Late blight resistance protein R1B-12</fullName>
    </submittedName>
</protein>
<evidence type="ECO:0000256" key="2">
    <source>
        <dbReference type="SAM" id="MobiDB-lite"/>
    </source>
</evidence>
<feature type="compositionally biased region" description="Acidic residues" evidence="2">
    <location>
        <begin position="976"/>
        <end position="993"/>
    </location>
</feature>
<dbReference type="Pfam" id="PF00931">
    <property type="entry name" value="NB-ARC"/>
    <property type="match status" value="1"/>
</dbReference>
<dbReference type="InterPro" id="IPR044974">
    <property type="entry name" value="Disease_R_plants"/>
</dbReference>
<dbReference type="Gene3D" id="3.40.50.300">
    <property type="entry name" value="P-loop containing nucleotide triphosphate hydrolases"/>
    <property type="match status" value="1"/>
</dbReference>
<dbReference type="EMBL" id="JBEAFC010000009">
    <property type="protein sequence ID" value="KAL1542541.1"/>
    <property type="molecule type" value="Genomic_DNA"/>
</dbReference>
<evidence type="ECO:0000256" key="1">
    <source>
        <dbReference type="ARBA" id="ARBA00022614"/>
    </source>
</evidence>
<dbReference type="GO" id="GO:0005737">
    <property type="term" value="C:cytoplasm"/>
    <property type="evidence" value="ECO:0007669"/>
    <property type="project" value="UniProtKB-SubCell"/>
</dbReference>
<dbReference type="SUPFAM" id="SSF52540">
    <property type="entry name" value="P-loop containing nucleoside triphosphate hydrolases"/>
    <property type="match status" value="1"/>
</dbReference>
<evidence type="ECO:0000313" key="4">
    <source>
        <dbReference type="EMBL" id="KAL1542541.1"/>
    </source>
</evidence>
<dbReference type="AlphaFoldDB" id="A0ABD1GEJ1"/>
<dbReference type="Gene3D" id="1.20.5.4130">
    <property type="match status" value="1"/>
</dbReference>
<name>A0ABD1GEJ1_SALDI</name>